<gene>
    <name evidence="3" type="ORF">TWF694_008074</name>
</gene>
<feature type="domain" description="Clr5" evidence="2">
    <location>
        <begin position="1"/>
        <end position="25"/>
    </location>
</feature>
<evidence type="ECO:0000313" key="3">
    <source>
        <dbReference type="EMBL" id="KAK6540681.1"/>
    </source>
</evidence>
<name>A0AAV9XGI0_9PEZI</name>
<comment type="caution">
    <text evidence="3">The sequence shown here is derived from an EMBL/GenBank/DDBJ whole genome shotgun (WGS) entry which is preliminary data.</text>
</comment>
<feature type="region of interest" description="Disordered" evidence="1">
    <location>
        <begin position="72"/>
        <end position="93"/>
    </location>
</feature>
<feature type="compositionally biased region" description="Acidic residues" evidence="1">
    <location>
        <begin position="388"/>
        <end position="399"/>
    </location>
</feature>
<evidence type="ECO:0000259" key="2">
    <source>
        <dbReference type="Pfam" id="PF14420"/>
    </source>
</evidence>
<organism evidence="3 4">
    <name type="scientific">Orbilia ellipsospora</name>
    <dbReference type="NCBI Taxonomy" id="2528407"/>
    <lineage>
        <taxon>Eukaryota</taxon>
        <taxon>Fungi</taxon>
        <taxon>Dikarya</taxon>
        <taxon>Ascomycota</taxon>
        <taxon>Pezizomycotina</taxon>
        <taxon>Orbiliomycetes</taxon>
        <taxon>Orbiliales</taxon>
        <taxon>Orbiliaceae</taxon>
        <taxon>Orbilia</taxon>
    </lineage>
</organism>
<sequence>METEHGFVASRRQYLAIIEEWNIAKNVKPHEMRVAVRKVLERWVSEGKDTGIEVRGVSITRDKLKRFLKREELKLSKPPTDGPEDPSNTPVVQRQLRDSREIFRSKQKRMKISTTDGGTRVSLDISDQDVQVSVDLSKDLVDRWRIATPDVGYRVYTPVPATRGLHTPSLYKSSIVKSIQTVVKADTAPQPLDLAITTSASVKPVPQILINRGKAPTGYLLLCKAVGDQLMWSTVEQFLVDSCQSALLTQSELILAHSRIGAITLMVDLRTGPHDHVFLYHSDRELHFPIVDTCGHCKDAVASYNLDPGSSMGHSFLNILQTMKGFGDSEFRVQRAPGARRRDLETQMLVPVEPHVRFEPSDLVTPGLSKDLYVIPEIDTSTPTTPPEDPDSESPPDFDYEEFMTWIDQNQF</sequence>
<evidence type="ECO:0000256" key="1">
    <source>
        <dbReference type="SAM" id="MobiDB-lite"/>
    </source>
</evidence>
<proteinExistence type="predicted"/>
<dbReference type="Proteomes" id="UP001365542">
    <property type="component" value="Unassembled WGS sequence"/>
</dbReference>
<dbReference type="PANTHER" id="PTHR38788:SF3">
    <property type="entry name" value="CLR5 DOMAIN-CONTAINING PROTEIN"/>
    <property type="match status" value="1"/>
</dbReference>
<reference evidence="3 4" key="1">
    <citation type="submission" date="2019-10" db="EMBL/GenBank/DDBJ databases">
        <authorList>
            <person name="Palmer J.M."/>
        </authorList>
    </citation>
    <scope>NUCLEOTIDE SEQUENCE [LARGE SCALE GENOMIC DNA]</scope>
    <source>
        <strain evidence="3 4">TWF694</strain>
    </source>
</reference>
<dbReference type="PANTHER" id="PTHR38788">
    <property type="entry name" value="CLR5 DOMAIN-CONTAINING PROTEIN"/>
    <property type="match status" value="1"/>
</dbReference>
<protein>
    <recommendedName>
        <fullName evidence="2">Clr5 domain-containing protein</fullName>
    </recommendedName>
</protein>
<dbReference type="Pfam" id="PF14420">
    <property type="entry name" value="Clr5"/>
    <property type="match status" value="1"/>
</dbReference>
<keyword evidence="4" id="KW-1185">Reference proteome</keyword>
<feature type="region of interest" description="Disordered" evidence="1">
    <location>
        <begin position="378"/>
        <end position="399"/>
    </location>
</feature>
<evidence type="ECO:0000313" key="4">
    <source>
        <dbReference type="Proteomes" id="UP001365542"/>
    </source>
</evidence>
<dbReference type="AlphaFoldDB" id="A0AAV9XGI0"/>
<dbReference type="InterPro" id="IPR025676">
    <property type="entry name" value="Clr5_dom"/>
</dbReference>
<dbReference type="EMBL" id="JAVHJO010000004">
    <property type="protein sequence ID" value="KAK6540681.1"/>
    <property type="molecule type" value="Genomic_DNA"/>
</dbReference>
<accession>A0AAV9XGI0</accession>